<dbReference type="InterPro" id="IPR038084">
    <property type="entry name" value="PduO/GlcC-like_sf"/>
</dbReference>
<evidence type="ECO:0000313" key="2">
    <source>
        <dbReference type="EMBL" id="HIW79146.1"/>
    </source>
</evidence>
<dbReference type="Gene3D" id="3.30.450.150">
    <property type="entry name" value="Haem-degrading domain"/>
    <property type="match status" value="1"/>
</dbReference>
<feature type="chain" id="PRO_5039564968" evidence="1">
    <location>
        <begin position="21"/>
        <end position="169"/>
    </location>
</feature>
<proteinExistence type="predicted"/>
<feature type="signal peptide" evidence="1">
    <location>
        <begin position="1"/>
        <end position="20"/>
    </location>
</feature>
<gene>
    <name evidence="2" type="ORF">H9874_08390</name>
</gene>
<dbReference type="SUPFAM" id="SSF143744">
    <property type="entry name" value="GlcG-like"/>
    <property type="match status" value="1"/>
</dbReference>
<dbReference type="Proteomes" id="UP000824264">
    <property type="component" value="Unassembled WGS sequence"/>
</dbReference>
<reference evidence="2" key="2">
    <citation type="submission" date="2021-04" db="EMBL/GenBank/DDBJ databases">
        <authorList>
            <person name="Gilroy R."/>
        </authorList>
    </citation>
    <scope>NUCLEOTIDE SEQUENCE</scope>
    <source>
        <strain evidence="2">ChiSxjej5B17-1746</strain>
    </source>
</reference>
<dbReference type="InterPro" id="IPR005624">
    <property type="entry name" value="PduO/GlcC-like"/>
</dbReference>
<keyword evidence="1" id="KW-0732">Signal</keyword>
<dbReference type="PANTHER" id="PTHR34309">
    <property type="entry name" value="SLR1406 PROTEIN"/>
    <property type="match status" value="1"/>
</dbReference>
<protein>
    <submittedName>
        <fullName evidence="2">Heme-binding protein</fullName>
    </submittedName>
</protein>
<dbReference type="Pfam" id="PF03928">
    <property type="entry name" value="HbpS-like"/>
    <property type="match status" value="1"/>
</dbReference>
<dbReference type="PANTHER" id="PTHR34309:SF1">
    <property type="entry name" value="PROTEIN GLCG"/>
    <property type="match status" value="1"/>
</dbReference>
<name>A0A9D1QZY2_9BACT</name>
<evidence type="ECO:0000256" key="1">
    <source>
        <dbReference type="SAM" id="SignalP"/>
    </source>
</evidence>
<comment type="caution">
    <text evidence="2">The sequence shown here is derived from an EMBL/GenBank/DDBJ whole genome shotgun (WGS) entry which is preliminary data.</text>
</comment>
<organism evidence="2 3">
    <name type="scientific">Candidatus Bilophila faecipullorum</name>
    <dbReference type="NCBI Taxonomy" id="2838482"/>
    <lineage>
        <taxon>Bacteria</taxon>
        <taxon>Pseudomonadati</taxon>
        <taxon>Thermodesulfobacteriota</taxon>
        <taxon>Desulfovibrionia</taxon>
        <taxon>Desulfovibrionales</taxon>
        <taxon>Desulfovibrionaceae</taxon>
        <taxon>Bilophila</taxon>
    </lineage>
</organism>
<dbReference type="InterPro" id="IPR052517">
    <property type="entry name" value="GlcG_carb_metab_protein"/>
</dbReference>
<dbReference type="EMBL" id="DXGI01000318">
    <property type="protein sequence ID" value="HIW79146.1"/>
    <property type="molecule type" value="Genomic_DNA"/>
</dbReference>
<dbReference type="AlphaFoldDB" id="A0A9D1QZY2"/>
<evidence type="ECO:0000313" key="3">
    <source>
        <dbReference type="Proteomes" id="UP000824264"/>
    </source>
</evidence>
<sequence>MRRVLLSALMVLAFSFTAFAAVDVSKLQLPGDITQEQADAVVKGALAKAKEQGVPMNIAIVDAGGNLKAFTRMDGAFLGSIDISIGKARTARLFNMPTSTLGAAAQPGQELFGIEVTNNGLVIFGGGELLKNKDGVIVGAIGVSGGSVAEDTNVAKAGVATMDKLMSAK</sequence>
<accession>A0A9D1QZY2</accession>
<reference evidence="2" key="1">
    <citation type="journal article" date="2021" name="PeerJ">
        <title>Extensive microbial diversity within the chicken gut microbiome revealed by metagenomics and culture.</title>
        <authorList>
            <person name="Gilroy R."/>
            <person name="Ravi A."/>
            <person name="Getino M."/>
            <person name="Pursley I."/>
            <person name="Horton D.L."/>
            <person name="Alikhan N.F."/>
            <person name="Baker D."/>
            <person name="Gharbi K."/>
            <person name="Hall N."/>
            <person name="Watson M."/>
            <person name="Adriaenssens E.M."/>
            <person name="Foster-Nyarko E."/>
            <person name="Jarju S."/>
            <person name="Secka A."/>
            <person name="Antonio M."/>
            <person name="Oren A."/>
            <person name="Chaudhuri R.R."/>
            <person name="La Ragione R."/>
            <person name="Hildebrand F."/>
            <person name="Pallen M.J."/>
        </authorList>
    </citation>
    <scope>NUCLEOTIDE SEQUENCE</scope>
    <source>
        <strain evidence="2">ChiSxjej5B17-1746</strain>
    </source>
</reference>